<feature type="domain" description="Glycosyltransferase RgtA/B/C/D-like" evidence="9">
    <location>
        <begin position="68"/>
        <end position="246"/>
    </location>
</feature>
<comment type="caution">
    <text evidence="10">The sequence shown here is derived from an EMBL/GenBank/DDBJ whole genome shotgun (WGS) entry which is preliminary data.</text>
</comment>
<dbReference type="Pfam" id="PF13231">
    <property type="entry name" value="PMT_2"/>
    <property type="match status" value="1"/>
</dbReference>
<evidence type="ECO:0000313" key="10">
    <source>
        <dbReference type="EMBL" id="HFM96256.1"/>
    </source>
</evidence>
<reference evidence="10" key="1">
    <citation type="journal article" date="2020" name="mSystems">
        <title>Genome- and Community-Level Interaction Insights into Carbon Utilization and Element Cycling Functions of Hydrothermarchaeota in Hydrothermal Sediment.</title>
        <authorList>
            <person name="Zhou Z."/>
            <person name="Liu Y."/>
            <person name="Xu W."/>
            <person name="Pan J."/>
            <person name="Luo Z.H."/>
            <person name="Li M."/>
        </authorList>
    </citation>
    <scope>NUCLEOTIDE SEQUENCE [LARGE SCALE GENOMIC DNA]</scope>
    <source>
        <strain evidence="10">SpSt-418</strain>
    </source>
</reference>
<feature type="transmembrane region" description="Helical" evidence="8">
    <location>
        <begin position="183"/>
        <end position="216"/>
    </location>
</feature>
<feature type="transmembrane region" description="Helical" evidence="8">
    <location>
        <begin position="346"/>
        <end position="369"/>
    </location>
</feature>
<evidence type="ECO:0000256" key="7">
    <source>
        <dbReference type="ARBA" id="ARBA00023136"/>
    </source>
</evidence>
<feature type="transmembrane region" description="Helical" evidence="8">
    <location>
        <begin position="228"/>
        <end position="249"/>
    </location>
</feature>
<dbReference type="GO" id="GO:0010041">
    <property type="term" value="P:response to iron(III) ion"/>
    <property type="evidence" value="ECO:0007669"/>
    <property type="project" value="TreeGrafter"/>
</dbReference>
<feature type="transmembrane region" description="Helical" evidence="8">
    <location>
        <begin position="12"/>
        <end position="31"/>
    </location>
</feature>
<keyword evidence="2" id="KW-1003">Cell membrane</keyword>
<evidence type="ECO:0000256" key="5">
    <source>
        <dbReference type="ARBA" id="ARBA00022692"/>
    </source>
</evidence>
<feature type="transmembrane region" description="Helical" evidence="8">
    <location>
        <begin position="279"/>
        <end position="301"/>
    </location>
</feature>
<feature type="transmembrane region" description="Helical" evidence="8">
    <location>
        <begin position="126"/>
        <end position="147"/>
    </location>
</feature>
<feature type="transmembrane region" description="Helical" evidence="8">
    <location>
        <begin position="72"/>
        <end position="90"/>
    </location>
</feature>
<dbReference type="GO" id="GO:0016763">
    <property type="term" value="F:pentosyltransferase activity"/>
    <property type="evidence" value="ECO:0007669"/>
    <property type="project" value="TreeGrafter"/>
</dbReference>
<comment type="subcellular location">
    <subcellularLocation>
        <location evidence="1">Cell membrane</location>
        <topology evidence="1">Multi-pass membrane protein</topology>
    </subcellularLocation>
</comment>
<feature type="transmembrane region" description="Helical" evidence="8">
    <location>
        <begin position="154"/>
        <end position="171"/>
    </location>
</feature>
<keyword evidence="4 10" id="KW-0808">Transferase</keyword>
<dbReference type="GO" id="GO:0005886">
    <property type="term" value="C:plasma membrane"/>
    <property type="evidence" value="ECO:0007669"/>
    <property type="project" value="UniProtKB-SubCell"/>
</dbReference>
<feature type="transmembrane region" description="Helical" evidence="8">
    <location>
        <begin position="421"/>
        <end position="441"/>
    </location>
</feature>
<dbReference type="PANTHER" id="PTHR33908:SF3">
    <property type="entry name" value="UNDECAPRENYL PHOSPHATE-ALPHA-4-AMINO-4-DEOXY-L-ARABINOSE ARABINOSYL TRANSFERASE"/>
    <property type="match status" value="1"/>
</dbReference>
<protein>
    <submittedName>
        <fullName evidence="10">Glycosyltransferase family 39 protein</fullName>
    </submittedName>
</protein>
<name>A0A7C3PFA2_9CYAN</name>
<keyword evidence="7 8" id="KW-0472">Membrane</keyword>
<feature type="transmembrane region" description="Helical" evidence="8">
    <location>
        <begin position="448"/>
        <end position="468"/>
    </location>
</feature>
<gene>
    <name evidence="10" type="ORF">ENR64_00530</name>
</gene>
<evidence type="ECO:0000256" key="6">
    <source>
        <dbReference type="ARBA" id="ARBA00022989"/>
    </source>
</evidence>
<keyword evidence="5 8" id="KW-0812">Transmembrane</keyword>
<evidence type="ECO:0000256" key="4">
    <source>
        <dbReference type="ARBA" id="ARBA00022679"/>
    </source>
</evidence>
<organism evidence="10">
    <name type="scientific">Oscillatoriales cyanobacterium SpSt-418</name>
    <dbReference type="NCBI Taxonomy" id="2282169"/>
    <lineage>
        <taxon>Bacteria</taxon>
        <taxon>Bacillati</taxon>
        <taxon>Cyanobacteriota</taxon>
        <taxon>Cyanophyceae</taxon>
        <taxon>Oscillatoriophycideae</taxon>
        <taxon>Oscillatoriales</taxon>
    </lineage>
</organism>
<dbReference type="EMBL" id="DSRU01000011">
    <property type="protein sequence ID" value="HFM96256.1"/>
    <property type="molecule type" value="Genomic_DNA"/>
</dbReference>
<evidence type="ECO:0000256" key="2">
    <source>
        <dbReference type="ARBA" id="ARBA00022475"/>
    </source>
</evidence>
<keyword evidence="6 8" id="KW-1133">Transmembrane helix</keyword>
<dbReference type="AlphaFoldDB" id="A0A7C3PFA2"/>
<feature type="transmembrane region" description="Helical" evidence="8">
    <location>
        <begin position="321"/>
        <end position="340"/>
    </location>
</feature>
<evidence type="ECO:0000256" key="1">
    <source>
        <dbReference type="ARBA" id="ARBA00004651"/>
    </source>
</evidence>
<proteinExistence type="predicted"/>
<keyword evidence="3" id="KW-0328">Glycosyltransferase</keyword>
<dbReference type="InterPro" id="IPR038731">
    <property type="entry name" value="RgtA/B/C-like"/>
</dbReference>
<dbReference type="GO" id="GO:0009103">
    <property type="term" value="P:lipopolysaccharide biosynthetic process"/>
    <property type="evidence" value="ECO:0007669"/>
    <property type="project" value="UniProtKB-ARBA"/>
</dbReference>
<feature type="transmembrane region" description="Helical" evidence="8">
    <location>
        <begin position="97"/>
        <end position="114"/>
    </location>
</feature>
<dbReference type="InterPro" id="IPR050297">
    <property type="entry name" value="LipidA_mod_glycosyltrf_83"/>
</dbReference>
<evidence type="ECO:0000259" key="9">
    <source>
        <dbReference type="Pfam" id="PF13231"/>
    </source>
</evidence>
<evidence type="ECO:0000256" key="3">
    <source>
        <dbReference type="ARBA" id="ARBA00022676"/>
    </source>
</evidence>
<evidence type="ECO:0000256" key="8">
    <source>
        <dbReference type="SAM" id="Phobius"/>
    </source>
</evidence>
<feature type="transmembrane region" description="Helical" evidence="8">
    <location>
        <begin position="376"/>
        <end position="401"/>
    </location>
</feature>
<sequence length="585" mass="65810">MQILKSPIIRWVFVLGWFLGVGGLTFLWHLGSVALIDETEPIFAETARQMLERGDWLTPIFNDDLRFDKPPLVYWLIALCYQVVGVNEWAARLPSALSAIAVMAGCFYVLWHFGRNSLDRPTQGDRWLLATLGAGVMALNPLMLAWGRVAVADLVLVGTLSLSLLSFFIGYTQTHQPRIQKYWFAGFYSCLGLAILAKGPVAIALEIPIVLGFVYYCGNLSQVWRELWPLRGTLLTLAIALPWFVWATLQHGKLFIDQFFVYHNLERFTSVVSRHGGGWYYYLLVLLVGFMPWSAFLPGAIAHLRLHRRRQWQQVERSQHLGIFAFFWLASVFVFFTVASTKLPSYILPLIPPAAILVAQFSSAFASSIGLPVRRWWLMVSGGVSALLFAAIATIFVYLPGVLSQNPANARFLPLLLAADVPFRGMFLGGAIGLAIGLLLITRKPQWLWLPNLTGMLGLTGLVIVPLIQVVDLERQQPLKQLAQQVKRERQPGEELYMLGHRKSSVVFYSEDTVHFVRKRRHIAELVRETQTPSASLLILAKTEAIPNLKLVTNSYQVMGQAGQYSLIRAARAPFHQHRDSSVSR</sequence>
<dbReference type="PANTHER" id="PTHR33908">
    <property type="entry name" value="MANNOSYLTRANSFERASE YKCB-RELATED"/>
    <property type="match status" value="1"/>
</dbReference>
<accession>A0A7C3PFA2</accession>